<name>A0A0N1PA41_LEPSE</name>
<dbReference type="OrthoDB" id="272991at2759"/>
<dbReference type="VEuPathDB" id="TriTrypDB:Lsey_0357_0010"/>
<evidence type="ECO:0000313" key="2">
    <source>
        <dbReference type="EMBL" id="KPI83548.1"/>
    </source>
</evidence>
<feature type="compositionally biased region" description="Polar residues" evidence="1">
    <location>
        <begin position="432"/>
        <end position="441"/>
    </location>
</feature>
<protein>
    <submittedName>
        <fullName evidence="2">Uncharacterized protein</fullName>
    </submittedName>
</protein>
<dbReference type="OMA" id="MEDYPEP"/>
<accession>A0A0N1PA41</accession>
<proteinExistence type="predicted"/>
<feature type="compositionally biased region" description="Basic and acidic residues" evidence="1">
    <location>
        <begin position="444"/>
        <end position="456"/>
    </location>
</feature>
<dbReference type="Proteomes" id="UP000038009">
    <property type="component" value="Unassembled WGS sequence"/>
</dbReference>
<evidence type="ECO:0000313" key="3">
    <source>
        <dbReference type="Proteomes" id="UP000038009"/>
    </source>
</evidence>
<feature type="region of interest" description="Disordered" evidence="1">
    <location>
        <begin position="281"/>
        <end position="305"/>
    </location>
</feature>
<feature type="region of interest" description="Disordered" evidence="1">
    <location>
        <begin position="648"/>
        <end position="671"/>
    </location>
</feature>
<dbReference type="EMBL" id="LJSK01000357">
    <property type="protein sequence ID" value="KPI83548.1"/>
    <property type="molecule type" value="Genomic_DNA"/>
</dbReference>
<dbReference type="AlphaFoldDB" id="A0A0N1PA41"/>
<feature type="region of interest" description="Disordered" evidence="1">
    <location>
        <begin position="432"/>
        <end position="457"/>
    </location>
</feature>
<keyword evidence="3" id="KW-1185">Reference proteome</keyword>
<sequence>MRQTSILRCFLRSRRVLARRGHGGVAQAQKELERLALLEQSMMKPAAVRAQQLPAVAQAAAAAYLREVPDRVERARAAAAGEAATGSVIAIASASSAKHTNDCALPQSAREEEPQVSNLTQFLSMCKQLKIRYSCESDAALRRSGRKALRSFWARHAASAVACCFQGVREVGFVADYGLTDTGMHLELPELWVMLHVLKAESAVASSFNATRILHYLARELQYMECGRPTTSHRRGAPPVLAGNLPSSSELLAFRQALADLALDLLAFYFVAHNPSVKIMPPLTGESGEATGKRDNGANNSSSSPLRNASIATAIDALSGLEVLSVLSAHDATPEVITKVWEVRQLCYLRLQREPAVVVATQMSPSFPPCAASAISSTALAHEVHYLLVAELFRFVAMQRRDLRLTDVVHGHSLLRVHLRTLWPPYARCNNTSGSSSSAVQVNDEGRHSTSRKDTSLDSATTARRLPLWYEKDTLFRVAWGLAIALVSKDRKLVSSYHYVKIVTTLAKLPAFVLAPTPAPRKELRRFELTSRVAAGEAQQNSDVETPGADDGLQNEHLSILSEIPPEFRAESRPLGAEYTHSASRDGDTSRSNEGKGEAVVALRPADFWRFIISKACVFVPNLPPDQRRVVCRSLHLAITEKRGHLLQNGEQKGPHSHHAVQPQRRGVPSKLGRAVTRFASVPGSVERSDDAADILLPLVEEMAAYTENYDAYVHGSRKPALRSQRRGNPKDSK</sequence>
<evidence type="ECO:0000256" key="1">
    <source>
        <dbReference type="SAM" id="MobiDB-lite"/>
    </source>
</evidence>
<gene>
    <name evidence="2" type="ORF">ABL78_7405</name>
</gene>
<comment type="caution">
    <text evidence="2">The sequence shown here is derived from an EMBL/GenBank/DDBJ whole genome shotgun (WGS) entry which is preliminary data.</text>
</comment>
<organism evidence="2 3">
    <name type="scientific">Leptomonas seymouri</name>
    <dbReference type="NCBI Taxonomy" id="5684"/>
    <lineage>
        <taxon>Eukaryota</taxon>
        <taxon>Discoba</taxon>
        <taxon>Euglenozoa</taxon>
        <taxon>Kinetoplastea</taxon>
        <taxon>Metakinetoplastina</taxon>
        <taxon>Trypanosomatida</taxon>
        <taxon>Trypanosomatidae</taxon>
        <taxon>Leishmaniinae</taxon>
        <taxon>Leptomonas</taxon>
    </lineage>
</organism>
<reference evidence="2 3" key="1">
    <citation type="journal article" date="2015" name="PLoS Pathog.">
        <title>Leptomonas seymouri: Adaptations to the Dixenous Life Cycle Analyzed by Genome Sequencing, Transcriptome Profiling and Co-infection with Leishmania donovani.</title>
        <authorList>
            <person name="Kraeva N."/>
            <person name="Butenko A."/>
            <person name="Hlavacova J."/>
            <person name="Kostygov A."/>
            <person name="Myskova J."/>
            <person name="Grybchuk D."/>
            <person name="Lestinova T."/>
            <person name="Votypka J."/>
            <person name="Volf P."/>
            <person name="Opperdoes F."/>
            <person name="Flegontov P."/>
            <person name="Lukes J."/>
            <person name="Yurchenko V."/>
        </authorList>
    </citation>
    <scope>NUCLEOTIDE SEQUENCE [LARGE SCALE GENOMIC DNA]</scope>
    <source>
        <strain evidence="2 3">ATCC 30220</strain>
    </source>
</reference>